<protein>
    <recommendedName>
        <fullName evidence="11">HAT C-terminal dimerisation domain-containing protein</fullName>
    </recommendedName>
</protein>
<dbReference type="InterPro" id="IPR025525">
    <property type="entry name" value="hAT-like_transposase_RNase-H"/>
</dbReference>
<keyword evidence="6" id="KW-0539">Nucleus</keyword>
<keyword evidence="5" id="KW-0238">DNA-binding</keyword>
<dbReference type="GO" id="GO:0008270">
    <property type="term" value="F:zinc ion binding"/>
    <property type="evidence" value="ECO:0007669"/>
    <property type="project" value="UniProtKB-KW"/>
</dbReference>
<dbReference type="RefSeq" id="XP_002486706.1">
    <property type="nucleotide sequence ID" value="XM_002486661.1"/>
</dbReference>
<dbReference type="GeneID" id="8103578"/>
<dbReference type="GO" id="GO:0046983">
    <property type="term" value="F:protein dimerization activity"/>
    <property type="evidence" value="ECO:0007669"/>
    <property type="project" value="InterPro"/>
</dbReference>
<evidence type="ECO:0000256" key="6">
    <source>
        <dbReference type="ARBA" id="ARBA00023242"/>
    </source>
</evidence>
<keyword evidence="3" id="KW-0863">Zinc-finger</keyword>
<dbReference type="EMBL" id="EQ962658">
    <property type="protein sequence ID" value="EED14468.1"/>
    <property type="molecule type" value="Genomic_DNA"/>
</dbReference>
<feature type="domain" description="HAT C-terminal dimerisation" evidence="7">
    <location>
        <begin position="175"/>
        <end position="238"/>
    </location>
</feature>
<organism evidence="9 10">
    <name type="scientific">Talaromyces stipitatus (strain ATCC 10500 / CBS 375.48 / QM 6759 / NRRL 1006)</name>
    <name type="common">Penicillium stipitatum</name>
    <dbReference type="NCBI Taxonomy" id="441959"/>
    <lineage>
        <taxon>Eukaryota</taxon>
        <taxon>Fungi</taxon>
        <taxon>Dikarya</taxon>
        <taxon>Ascomycota</taxon>
        <taxon>Pezizomycotina</taxon>
        <taxon>Eurotiomycetes</taxon>
        <taxon>Eurotiomycetidae</taxon>
        <taxon>Eurotiales</taxon>
        <taxon>Trichocomaceae</taxon>
        <taxon>Talaromyces</taxon>
        <taxon>Talaromyces sect. Talaromyces</taxon>
    </lineage>
</organism>
<dbReference type="Proteomes" id="UP000001745">
    <property type="component" value="Unassembled WGS sequence"/>
</dbReference>
<dbReference type="HOGENOM" id="CLU_009123_4_0_1"/>
<dbReference type="STRING" id="441959.B8MPM9"/>
<dbReference type="Pfam" id="PF05699">
    <property type="entry name" value="Dimer_Tnp_hAT"/>
    <property type="match status" value="1"/>
</dbReference>
<dbReference type="Pfam" id="PF14372">
    <property type="entry name" value="hAT-like_RNase-H"/>
    <property type="match status" value="1"/>
</dbReference>
<keyword evidence="4" id="KW-0862">Zinc</keyword>
<dbReference type="OrthoDB" id="4837779at2759"/>
<evidence type="ECO:0008006" key="11">
    <source>
        <dbReference type="Google" id="ProtNLM"/>
    </source>
</evidence>
<evidence type="ECO:0000313" key="9">
    <source>
        <dbReference type="EMBL" id="EED14468.1"/>
    </source>
</evidence>
<evidence type="ECO:0000256" key="3">
    <source>
        <dbReference type="ARBA" id="ARBA00022771"/>
    </source>
</evidence>
<evidence type="ECO:0000259" key="8">
    <source>
        <dbReference type="Pfam" id="PF14372"/>
    </source>
</evidence>
<proteinExistence type="predicted"/>
<comment type="subcellular location">
    <subcellularLocation>
        <location evidence="1">Nucleus</location>
    </subcellularLocation>
</comment>
<feature type="domain" description="hAT-like transposase RNase-H fold" evidence="8">
    <location>
        <begin position="59"/>
        <end position="140"/>
    </location>
</feature>
<reference evidence="10" key="1">
    <citation type="journal article" date="2015" name="Genome Announc.">
        <title>Genome sequence of the AIDS-associated pathogen Penicillium marneffei (ATCC18224) and its near taxonomic relative Talaromyces stipitatus (ATCC10500).</title>
        <authorList>
            <person name="Nierman W.C."/>
            <person name="Fedorova-Abrams N.D."/>
            <person name="Andrianopoulos A."/>
        </authorList>
    </citation>
    <scope>NUCLEOTIDE SEQUENCE [LARGE SCALE GENOMIC DNA]</scope>
    <source>
        <strain evidence="10">ATCC 10500 / CBS 375.48 / QM 6759 / NRRL 1006</strain>
    </source>
</reference>
<dbReference type="InterPro" id="IPR052035">
    <property type="entry name" value="ZnF_BED_domain_contain"/>
</dbReference>
<evidence type="ECO:0000256" key="5">
    <source>
        <dbReference type="ARBA" id="ARBA00023125"/>
    </source>
</evidence>
<evidence type="ECO:0000313" key="10">
    <source>
        <dbReference type="Proteomes" id="UP000001745"/>
    </source>
</evidence>
<dbReference type="GO" id="GO:0005634">
    <property type="term" value="C:nucleus"/>
    <property type="evidence" value="ECO:0007669"/>
    <property type="project" value="UniProtKB-SubCell"/>
</dbReference>
<dbReference type="PhylomeDB" id="B8MPM9"/>
<evidence type="ECO:0000256" key="4">
    <source>
        <dbReference type="ARBA" id="ARBA00022833"/>
    </source>
</evidence>
<gene>
    <name evidence="9" type="ORF">TSTA_106780</name>
</gene>
<dbReference type="AlphaFoldDB" id="B8MPM9"/>
<name>B8MPM9_TALSN</name>
<accession>B8MPM9</accession>
<dbReference type="PANTHER" id="PTHR46481:SF10">
    <property type="entry name" value="ZINC FINGER BED DOMAIN-CONTAINING PROTEIN 39"/>
    <property type="match status" value="1"/>
</dbReference>
<dbReference type="SUPFAM" id="SSF53098">
    <property type="entry name" value="Ribonuclease H-like"/>
    <property type="match status" value="1"/>
</dbReference>
<keyword evidence="10" id="KW-1185">Reference proteome</keyword>
<dbReference type="PANTHER" id="PTHR46481">
    <property type="entry name" value="ZINC FINGER BED DOMAIN-CONTAINING PROTEIN 4"/>
    <property type="match status" value="1"/>
</dbReference>
<evidence type="ECO:0000256" key="1">
    <source>
        <dbReference type="ARBA" id="ARBA00004123"/>
    </source>
</evidence>
<dbReference type="InParanoid" id="B8MPM9"/>
<evidence type="ECO:0000259" key="7">
    <source>
        <dbReference type="Pfam" id="PF05699"/>
    </source>
</evidence>
<dbReference type="GO" id="GO:0003677">
    <property type="term" value="F:DNA binding"/>
    <property type="evidence" value="ECO:0007669"/>
    <property type="project" value="UniProtKB-KW"/>
</dbReference>
<keyword evidence="2" id="KW-0479">Metal-binding</keyword>
<dbReference type="InterPro" id="IPR008906">
    <property type="entry name" value="HATC_C_dom"/>
</dbReference>
<dbReference type="InterPro" id="IPR012337">
    <property type="entry name" value="RNaseH-like_sf"/>
</dbReference>
<evidence type="ECO:0000256" key="2">
    <source>
        <dbReference type="ARBA" id="ARBA00022723"/>
    </source>
</evidence>
<sequence length="248" mass="29001">MISKALRLRKEVTQFIREHPDIREIQIQKVLKPFWDHTNSVSKHCLSITESLPIYWSLNDILDNIKNNKGDFQEITKEIQNAVEGGIRKMDKFTKKMDSNIIYYVAAILNPQVKTSFIQAQISKSDADMIVSDIREYLKKQYPASPTSSSSAERPPDSSPEMWFHNMIEDRDPNWILKWWKANAFNYPLMLKAVQDYLPIPSAEVGVERLFSNARDVLGIRRHCLNSEMFRWLMFLKGQYGKERRDSA</sequence>
<dbReference type="VEuPathDB" id="FungiDB:TSTA_106780"/>